<dbReference type="Proteomes" id="UP001227543">
    <property type="component" value="Unassembled WGS sequence"/>
</dbReference>
<sequence>MKDDRNGKGTTDGKGRRREGKGTYLREETGRYVLCESVPQTGNTSPPGHTHHHHHHLLPQHLKIKMEGTDTEYSAMPGFGCTFQSLGSGISHSRDRFERTQSPTLSTHARENRKSPFSRIILDDDLTRGNGGSSSFEARLVSIVHGTMNTSDSIHLQAARRTPREDLELYFSDGACRYSLALTQYATVLCTTLAFNPPSQIFRSREYRFKATSTSLSPTTSCTLTAKTSRHHWGRIELSFNDWPPLLQEQNVVPREYHFGVVFCITCSIRPTWLQRGRSDGHAGTSHGTYSRTQ</sequence>
<accession>A0ABQ9R4H7</accession>
<protein>
    <submittedName>
        <fullName evidence="2">Uncharacterized protein</fullName>
    </submittedName>
</protein>
<evidence type="ECO:0000313" key="3">
    <source>
        <dbReference type="Proteomes" id="UP001227543"/>
    </source>
</evidence>
<proteinExistence type="predicted"/>
<evidence type="ECO:0000256" key="1">
    <source>
        <dbReference type="SAM" id="MobiDB-lite"/>
    </source>
</evidence>
<comment type="caution">
    <text evidence="2">The sequence shown here is derived from an EMBL/GenBank/DDBJ whole genome shotgun (WGS) entry which is preliminary data.</text>
</comment>
<dbReference type="EMBL" id="MLFU01000034">
    <property type="protein sequence ID" value="KAK1494210.1"/>
    <property type="molecule type" value="Genomic_DNA"/>
</dbReference>
<name>A0ABQ9R4H7_9PEZI</name>
<gene>
    <name evidence="2" type="ORF">CTAM01_09091</name>
</gene>
<feature type="region of interest" description="Disordered" evidence="1">
    <location>
        <begin position="1"/>
        <end position="24"/>
    </location>
</feature>
<dbReference type="RefSeq" id="XP_060380293.1">
    <property type="nucleotide sequence ID" value="XM_060525111.1"/>
</dbReference>
<organism evidence="2 3">
    <name type="scientific">Colletotrichum tamarilloi</name>
    <dbReference type="NCBI Taxonomy" id="1209934"/>
    <lineage>
        <taxon>Eukaryota</taxon>
        <taxon>Fungi</taxon>
        <taxon>Dikarya</taxon>
        <taxon>Ascomycota</taxon>
        <taxon>Pezizomycotina</taxon>
        <taxon>Sordariomycetes</taxon>
        <taxon>Hypocreomycetidae</taxon>
        <taxon>Glomerellales</taxon>
        <taxon>Glomerellaceae</taxon>
        <taxon>Colletotrichum</taxon>
        <taxon>Colletotrichum acutatum species complex</taxon>
    </lineage>
</organism>
<reference evidence="2 3" key="1">
    <citation type="submission" date="2016-10" db="EMBL/GenBank/DDBJ databases">
        <title>The genome sequence of Colletotrichum fioriniae PJ7.</title>
        <authorList>
            <person name="Baroncelli R."/>
        </authorList>
    </citation>
    <scope>NUCLEOTIDE SEQUENCE [LARGE SCALE GENOMIC DNA]</scope>
    <source>
        <strain evidence="2 3">Tom-12</strain>
    </source>
</reference>
<keyword evidence="3" id="KW-1185">Reference proteome</keyword>
<evidence type="ECO:0000313" key="2">
    <source>
        <dbReference type="EMBL" id="KAK1494210.1"/>
    </source>
</evidence>
<dbReference type="GeneID" id="85409349"/>